<protein>
    <recommendedName>
        <fullName evidence="1">A to I editase domain-containing protein</fullName>
    </recommendedName>
</protein>
<dbReference type="InterPro" id="IPR002466">
    <property type="entry name" value="A_deamin"/>
</dbReference>
<dbReference type="Ensembl" id="ENSSSCT00015028849.1">
    <property type="protein sequence ID" value="ENSSSCP00015011337.1"/>
    <property type="gene ID" value="ENSSSCG00015021829.1"/>
</dbReference>
<reference evidence="2" key="1">
    <citation type="submission" date="2025-08" db="UniProtKB">
        <authorList>
            <consortium name="Ensembl"/>
        </authorList>
    </citation>
    <scope>IDENTIFICATION</scope>
</reference>
<evidence type="ECO:0000259" key="1">
    <source>
        <dbReference type="PROSITE" id="PS50141"/>
    </source>
</evidence>
<evidence type="ECO:0000313" key="3">
    <source>
        <dbReference type="Proteomes" id="UP000694726"/>
    </source>
</evidence>
<dbReference type="GO" id="GO:0004000">
    <property type="term" value="F:adenosine deaminase activity"/>
    <property type="evidence" value="ECO:0007669"/>
    <property type="project" value="InterPro"/>
</dbReference>
<accession>A0A8D0I4N5</accession>
<dbReference type="Proteomes" id="UP000694726">
    <property type="component" value="Unplaced"/>
</dbReference>
<dbReference type="GO" id="GO:0003723">
    <property type="term" value="F:RNA binding"/>
    <property type="evidence" value="ECO:0007669"/>
    <property type="project" value="InterPro"/>
</dbReference>
<name>A0A8D0I4N5_PIG</name>
<proteinExistence type="predicted"/>
<dbReference type="GO" id="GO:0006396">
    <property type="term" value="P:RNA processing"/>
    <property type="evidence" value="ECO:0007669"/>
    <property type="project" value="InterPro"/>
</dbReference>
<evidence type="ECO:0000313" key="2">
    <source>
        <dbReference type="Ensembl" id="ENSSSCP00015011337.1"/>
    </source>
</evidence>
<dbReference type="Pfam" id="PF02137">
    <property type="entry name" value="A_deamin"/>
    <property type="match status" value="1"/>
</dbReference>
<dbReference type="PANTHER" id="PTHR10910">
    <property type="entry name" value="EUKARYOTE SPECIFIC DSRNA BINDING PROTEIN"/>
    <property type="match status" value="1"/>
</dbReference>
<sequence length="216" mass="23528">MHSRAYSKCLMTAHSQMAFTWLHRFSGPGNKWAELSYYSTALAQSSTGVGCWHNRASQWNDGTLALAQTGHSHPPTLGELGPPGPGGFTPATVVPLSAGVSQAEARQPGKSPHFSMNWVVGSADVEVIDATTGKRSCGRSSRLCKHRLSAWWARLHGKLSARIPSHGDAPSLYCEAKLGARTYQSVKQQLFRAFQKAGLGTWVRKPPEQEQFLLTL</sequence>
<dbReference type="PANTHER" id="PTHR10910:SF17">
    <property type="entry name" value="DOUBLE-STRANDED RNA-SPECIFIC EDITASE B2"/>
    <property type="match status" value="1"/>
</dbReference>
<feature type="domain" description="A to I editase" evidence="1">
    <location>
        <begin position="95"/>
        <end position="212"/>
    </location>
</feature>
<organism evidence="2 3">
    <name type="scientific">Sus scrofa</name>
    <name type="common">Pig</name>
    <dbReference type="NCBI Taxonomy" id="9823"/>
    <lineage>
        <taxon>Eukaryota</taxon>
        <taxon>Metazoa</taxon>
        <taxon>Chordata</taxon>
        <taxon>Craniata</taxon>
        <taxon>Vertebrata</taxon>
        <taxon>Euteleostomi</taxon>
        <taxon>Mammalia</taxon>
        <taxon>Eutheria</taxon>
        <taxon>Laurasiatheria</taxon>
        <taxon>Artiodactyla</taxon>
        <taxon>Suina</taxon>
        <taxon>Suidae</taxon>
        <taxon>Sus</taxon>
    </lineage>
</organism>
<dbReference type="SMART" id="SM00552">
    <property type="entry name" value="ADEAMc"/>
    <property type="match status" value="1"/>
</dbReference>
<dbReference type="PROSITE" id="PS50141">
    <property type="entry name" value="A_DEAMIN_EDITASE"/>
    <property type="match status" value="1"/>
</dbReference>
<dbReference type="AlphaFoldDB" id="A0A8D0I4N5"/>